<evidence type="ECO:0000256" key="1">
    <source>
        <dbReference type="ARBA" id="ARBA00009437"/>
    </source>
</evidence>
<dbReference type="PROSITE" id="PS50931">
    <property type="entry name" value="HTH_LYSR"/>
    <property type="match status" value="1"/>
</dbReference>
<dbReference type="AlphaFoldDB" id="A0A0N1J5N0"/>
<evidence type="ECO:0000256" key="3">
    <source>
        <dbReference type="ARBA" id="ARBA00023125"/>
    </source>
</evidence>
<evidence type="ECO:0000313" key="6">
    <source>
        <dbReference type="EMBL" id="KPA88033.1"/>
    </source>
</evidence>
<name>A0A0N1J5N0_9PSED</name>
<organism evidence="6 7">
    <name type="scientific">Pseudomonas asplenii</name>
    <dbReference type="NCBI Taxonomy" id="53407"/>
    <lineage>
        <taxon>Bacteria</taxon>
        <taxon>Pseudomonadati</taxon>
        <taxon>Pseudomonadota</taxon>
        <taxon>Gammaproteobacteria</taxon>
        <taxon>Pseudomonadales</taxon>
        <taxon>Pseudomonadaceae</taxon>
        <taxon>Pseudomonas</taxon>
    </lineage>
</organism>
<dbReference type="PATRIC" id="fig|50340.43.peg.3329"/>
<dbReference type="STRING" id="50340.PF66_05610"/>
<dbReference type="Pfam" id="PF00126">
    <property type="entry name" value="HTH_1"/>
    <property type="match status" value="1"/>
</dbReference>
<sequence length="303" mass="33730">MQIKWIDDILAVAELKNFSRAAEVRCITQSALSRRIRSLEEWVGVELVDRGTYPVQLTAAGRTFCEQGRETLADLQELRATLRRGDRMPGRSIQVTAGHSLSMTFLPKWLMRFQRGNAGFNARVVAANIHDAVIALAEGGCDLMIGYHHPQAPILLDPEKFISLTLGHDSLIPVSAPDKRGRPLYALPGKKQAPLPYLAYTATTFLGRVVEVILKNAESPCELDRCYEADMAMLLMKMAQEGYGITWLPESAVQDELHKGTLVRAGSAHWSADLEIRSYCSVANANPTMRELWKSLEAERRPA</sequence>
<dbReference type="RefSeq" id="WP_054064408.1">
    <property type="nucleotide sequence ID" value="NZ_JSYZ01000025.1"/>
</dbReference>
<dbReference type="GO" id="GO:0003700">
    <property type="term" value="F:DNA-binding transcription factor activity"/>
    <property type="evidence" value="ECO:0007669"/>
    <property type="project" value="InterPro"/>
</dbReference>
<dbReference type="Gene3D" id="1.10.10.10">
    <property type="entry name" value="Winged helix-like DNA-binding domain superfamily/Winged helix DNA-binding domain"/>
    <property type="match status" value="1"/>
</dbReference>
<dbReference type="EMBL" id="JSYZ01000025">
    <property type="protein sequence ID" value="KPA88033.1"/>
    <property type="molecule type" value="Genomic_DNA"/>
</dbReference>
<dbReference type="PRINTS" id="PR00039">
    <property type="entry name" value="HTHLYSR"/>
</dbReference>
<dbReference type="PANTHER" id="PTHR30126:SF2">
    <property type="entry name" value="HTH-TYPE TRANSCRIPTIONAL REGULATOR YJIE"/>
    <property type="match status" value="1"/>
</dbReference>
<accession>A0A0N1J5N0</accession>
<evidence type="ECO:0000256" key="4">
    <source>
        <dbReference type="ARBA" id="ARBA00023163"/>
    </source>
</evidence>
<keyword evidence="7" id="KW-1185">Reference proteome</keyword>
<dbReference type="InterPro" id="IPR005119">
    <property type="entry name" value="LysR_subst-bd"/>
</dbReference>
<dbReference type="CDD" id="cd05466">
    <property type="entry name" value="PBP2_LTTR_substrate"/>
    <property type="match status" value="1"/>
</dbReference>
<evidence type="ECO:0000256" key="2">
    <source>
        <dbReference type="ARBA" id="ARBA00023015"/>
    </source>
</evidence>
<dbReference type="SUPFAM" id="SSF46785">
    <property type="entry name" value="Winged helix' DNA-binding domain"/>
    <property type="match status" value="1"/>
</dbReference>
<reference evidence="6 7" key="1">
    <citation type="journal article" date="2015" name="PLoS ONE">
        <title>Rice-Infecting Pseudomonas Genomes Are Highly Accessorized and Harbor Multiple Putative Virulence Mechanisms to Cause Sheath Brown Rot.</title>
        <authorList>
            <person name="Quibod I.L."/>
            <person name="Grande G."/>
            <person name="Oreiro E.G."/>
            <person name="Borja F.N."/>
            <person name="Dossa G.S."/>
            <person name="Mauleon R."/>
            <person name="Cruz C.V."/>
            <person name="Oliva R."/>
        </authorList>
    </citation>
    <scope>NUCLEOTIDE SEQUENCE [LARGE SCALE GENOMIC DNA]</scope>
    <source>
        <strain evidence="6 7">IRRI 6609</strain>
    </source>
</reference>
<dbReference type="OrthoDB" id="6971749at2"/>
<gene>
    <name evidence="6" type="ORF">PF66_05610</name>
</gene>
<evidence type="ECO:0000259" key="5">
    <source>
        <dbReference type="PROSITE" id="PS50931"/>
    </source>
</evidence>
<protein>
    <submittedName>
        <fullName evidence="6">Transcriptional regulator</fullName>
    </submittedName>
</protein>
<dbReference type="Pfam" id="PF03466">
    <property type="entry name" value="LysR_substrate"/>
    <property type="match status" value="1"/>
</dbReference>
<comment type="caution">
    <text evidence="6">The sequence shown here is derived from an EMBL/GenBank/DDBJ whole genome shotgun (WGS) entry which is preliminary data.</text>
</comment>
<keyword evidence="2" id="KW-0805">Transcription regulation</keyword>
<evidence type="ECO:0000313" key="7">
    <source>
        <dbReference type="Proteomes" id="UP000037931"/>
    </source>
</evidence>
<proteinExistence type="inferred from homology"/>
<dbReference type="InterPro" id="IPR000847">
    <property type="entry name" value="LysR_HTH_N"/>
</dbReference>
<dbReference type="Gene3D" id="3.40.190.10">
    <property type="entry name" value="Periplasmic binding protein-like II"/>
    <property type="match status" value="2"/>
</dbReference>
<keyword evidence="3" id="KW-0238">DNA-binding</keyword>
<comment type="similarity">
    <text evidence="1">Belongs to the LysR transcriptional regulatory family.</text>
</comment>
<feature type="domain" description="HTH lysR-type" evidence="5">
    <location>
        <begin position="1"/>
        <end position="58"/>
    </location>
</feature>
<dbReference type="InterPro" id="IPR036388">
    <property type="entry name" value="WH-like_DNA-bd_sf"/>
</dbReference>
<dbReference type="SUPFAM" id="SSF53850">
    <property type="entry name" value="Periplasmic binding protein-like II"/>
    <property type="match status" value="1"/>
</dbReference>
<dbReference type="InterPro" id="IPR036390">
    <property type="entry name" value="WH_DNA-bd_sf"/>
</dbReference>
<dbReference type="PANTHER" id="PTHR30126">
    <property type="entry name" value="HTH-TYPE TRANSCRIPTIONAL REGULATOR"/>
    <property type="match status" value="1"/>
</dbReference>
<keyword evidence="4" id="KW-0804">Transcription</keyword>
<dbReference type="Proteomes" id="UP000037931">
    <property type="component" value="Unassembled WGS sequence"/>
</dbReference>
<dbReference type="GO" id="GO:0000976">
    <property type="term" value="F:transcription cis-regulatory region binding"/>
    <property type="evidence" value="ECO:0007669"/>
    <property type="project" value="TreeGrafter"/>
</dbReference>